<organism evidence="2 3">
    <name type="scientific">Piromyces finnis</name>
    <dbReference type="NCBI Taxonomy" id="1754191"/>
    <lineage>
        <taxon>Eukaryota</taxon>
        <taxon>Fungi</taxon>
        <taxon>Fungi incertae sedis</taxon>
        <taxon>Chytridiomycota</taxon>
        <taxon>Chytridiomycota incertae sedis</taxon>
        <taxon>Neocallimastigomycetes</taxon>
        <taxon>Neocallimastigales</taxon>
        <taxon>Neocallimastigaceae</taxon>
        <taxon>Piromyces</taxon>
    </lineage>
</organism>
<evidence type="ECO:0000313" key="3">
    <source>
        <dbReference type="Proteomes" id="UP000193719"/>
    </source>
</evidence>
<keyword evidence="1" id="KW-1133">Transmembrane helix</keyword>
<evidence type="ECO:0000256" key="1">
    <source>
        <dbReference type="SAM" id="Phobius"/>
    </source>
</evidence>
<name>A0A1Y1V3Q4_9FUNG</name>
<keyword evidence="3" id="KW-1185">Reference proteome</keyword>
<feature type="transmembrane region" description="Helical" evidence="1">
    <location>
        <begin position="162"/>
        <end position="186"/>
    </location>
</feature>
<reference evidence="2 3" key="1">
    <citation type="submission" date="2016-08" db="EMBL/GenBank/DDBJ databases">
        <title>Genomes of anaerobic fungi encode conserved fungal cellulosomes for biomass hydrolysis.</title>
        <authorList>
            <consortium name="DOE Joint Genome Institute"/>
            <person name="Haitjema C.H."/>
            <person name="Gilmore S.P."/>
            <person name="Henske J.K."/>
            <person name="Solomon K.V."/>
            <person name="De Groot R."/>
            <person name="Kuo A."/>
            <person name="Mondo S.J."/>
            <person name="Salamov A.A."/>
            <person name="Labutti K."/>
            <person name="Zhao Z."/>
            <person name="Chiniquy J."/>
            <person name="Barry K."/>
            <person name="Brewer H.M."/>
            <person name="Purvine S.O."/>
            <person name="Wright A.T."/>
            <person name="Boxma B."/>
            <person name="Van Alen T."/>
            <person name="Hackstein J.H."/>
            <person name="Baker S.E."/>
            <person name="Grigoriev I.V."/>
            <person name="O'Malley M.A."/>
        </authorList>
    </citation>
    <scope>NUCLEOTIDE SEQUENCE [LARGE SCALE GENOMIC DNA]</scope>
    <source>
        <strain evidence="3">finn</strain>
    </source>
</reference>
<gene>
    <name evidence="2" type="ORF">BCR36DRAFT_414389</name>
</gene>
<sequence length="204" mass="23627">MDFDFMGLYSFDSIKASLDSYEKECKVDSDCPDYFKCFESKNCVLPFYCSMDGIRCSYNTVARNYCSNENCNLEFCQPNERNLCLPKNLNDTSECLEDIDCLSQNCIKFSKKCGYMQFKYCIAGAKNTRCGLDIGSQCYNNEECLSGYCEKNVCEASLNVGIFTYIFIGCVIVLALLIFSFFIYILRKIFGRKKEQYDYYDNNF</sequence>
<dbReference type="EMBL" id="MCFH01000038">
    <property type="protein sequence ID" value="ORX45790.1"/>
    <property type="molecule type" value="Genomic_DNA"/>
</dbReference>
<keyword evidence="1" id="KW-0472">Membrane</keyword>
<dbReference type="OrthoDB" id="10424347at2759"/>
<dbReference type="Proteomes" id="UP000193719">
    <property type="component" value="Unassembled WGS sequence"/>
</dbReference>
<reference evidence="2 3" key="2">
    <citation type="submission" date="2016-08" db="EMBL/GenBank/DDBJ databases">
        <title>Pervasive Adenine N6-methylation of Active Genes in Fungi.</title>
        <authorList>
            <consortium name="DOE Joint Genome Institute"/>
            <person name="Mondo S.J."/>
            <person name="Dannebaum R.O."/>
            <person name="Kuo R.C."/>
            <person name="Labutti K."/>
            <person name="Haridas S."/>
            <person name="Kuo A."/>
            <person name="Salamov A."/>
            <person name="Ahrendt S.R."/>
            <person name="Lipzen A."/>
            <person name="Sullivan W."/>
            <person name="Andreopoulos W.B."/>
            <person name="Clum A."/>
            <person name="Lindquist E."/>
            <person name="Daum C."/>
            <person name="Ramamoorthy G.K."/>
            <person name="Gryganskyi A."/>
            <person name="Culley D."/>
            <person name="Magnuson J.K."/>
            <person name="James T.Y."/>
            <person name="O'Malley M.A."/>
            <person name="Stajich J.E."/>
            <person name="Spatafora J.W."/>
            <person name="Visel A."/>
            <person name="Grigoriev I.V."/>
        </authorList>
    </citation>
    <scope>NUCLEOTIDE SEQUENCE [LARGE SCALE GENOMIC DNA]</scope>
    <source>
        <strain evidence="3">finn</strain>
    </source>
</reference>
<keyword evidence="1" id="KW-0812">Transmembrane</keyword>
<protein>
    <recommendedName>
        <fullName evidence="4">Dickkopf N-terminal cysteine-rich domain-containing protein</fullName>
    </recommendedName>
</protein>
<accession>A0A1Y1V3Q4</accession>
<evidence type="ECO:0000313" key="2">
    <source>
        <dbReference type="EMBL" id="ORX45790.1"/>
    </source>
</evidence>
<dbReference type="AlphaFoldDB" id="A0A1Y1V3Q4"/>
<proteinExistence type="predicted"/>
<comment type="caution">
    <text evidence="2">The sequence shown here is derived from an EMBL/GenBank/DDBJ whole genome shotgun (WGS) entry which is preliminary data.</text>
</comment>
<evidence type="ECO:0008006" key="4">
    <source>
        <dbReference type="Google" id="ProtNLM"/>
    </source>
</evidence>